<dbReference type="Proteomes" id="UP000004594">
    <property type="component" value="Unassembled WGS sequence"/>
</dbReference>
<organism evidence="1 2">
    <name type="scientific">Dialister micraerophilus UPII 345-E</name>
    <dbReference type="NCBI Taxonomy" id="910314"/>
    <lineage>
        <taxon>Bacteria</taxon>
        <taxon>Bacillati</taxon>
        <taxon>Bacillota</taxon>
        <taxon>Negativicutes</taxon>
        <taxon>Veillonellales</taxon>
        <taxon>Veillonellaceae</taxon>
        <taxon>Dialister</taxon>
    </lineage>
</organism>
<dbReference type="SUPFAM" id="SSF52540">
    <property type="entry name" value="P-loop containing nucleoside triphosphate hydrolases"/>
    <property type="match status" value="1"/>
</dbReference>
<name>E4LA67_9FIRM</name>
<reference evidence="1 2" key="1">
    <citation type="submission" date="2010-11" db="EMBL/GenBank/DDBJ databases">
        <authorList>
            <person name="Durkin A.S."/>
            <person name="Madupu R."/>
            <person name="Torralba M."/>
            <person name="Gillis M."/>
            <person name="Methe B."/>
            <person name="Sutton G."/>
            <person name="Nelson K.E."/>
        </authorList>
    </citation>
    <scope>NUCLEOTIDE SEQUENCE [LARGE SCALE GENOMIC DNA]</scope>
    <source>
        <strain evidence="1 2">UPII 345-E</strain>
    </source>
</reference>
<protein>
    <recommendedName>
        <fullName evidence="3">Phage nucleotide-binding protein</fullName>
    </recommendedName>
</protein>
<dbReference type="AlphaFoldDB" id="E4LA67"/>
<dbReference type="RefSeq" id="WP_007555064.1">
    <property type="nucleotide sequence ID" value="NZ_AENT01000027.1"/>
</dbReference>
<dbReference type="Pfam" id="PF13479">
    <property type="entry name" value="AAA_24"/>
    <property type="match status" value="1"/>
</dbReference>
<dbReference type="OrthoDB" id="5413799at2"/>
<dbReference type="InterPro" id="IPR027417">
    <property type="entry name" value="P-loop_NTPase"/>
</dbReference>
<evidence type="ECO:0008006" key="3">
    <source>
        <dbReference type="Google" id="ProtNLM"/>
    </source>
</evidence>
<evidence type="ECO:0000313" key="1">
    <source>
        <dbReference type="EMBL" id="EFR42310.1"/>
    </source>
</evidence>
<dbReference type="EMBL" id="AENT01000027">
    <property type="protein sequence ID" value="EFR42310.1"/>
    <property type="molecule type" value="Genomic_DNA"/>
</dbReference>
<dbReference type="eggNOG" id="ENOG502Z7T2">
    <property type="taxonomic scope" value="Bacteria"/>
</dbReference>
<gene>
    <name evidence="1" type="ORF">HMPREF9220_0634</name>
</gene>
<sequence>MLEITEGKIDRPVKVCLYGVEGIGKSTFASKFPNPLFLDLEHGTSQLNVKRISNIATWEQLFIVLDELAKDNSICDTVVIDTIDMAERYCINALLEKYNKKGIEDFGYGAGYTYLVEEFSNLMGKLNNLIANGLNVVLLAHATMKRISKPDDLGEYDHWELKLNTKTTNKVSPLVKEWTDLLLFANFKTTVITTDGNKKKATGGTRVMYTTHTPFADAKNRYGLSEMLPFDYKEIANIVPKNTVFYESDIKRTQKKKQKERQSITKLKKLMNKDGITVEQVQKAVAEQGYYKSEEPIENYSDEFINNILIGSWDGVKNYIKFN</sequence>
<proteinExistence type="predicted"/>
<evidence type="ECO:0000313" key="2">
    <source>
        <dbReference type="Proteomes" id="UP000004594"/>
    </source>
</evidence>
<comment type="caution">
    <text evidence="1">The sequence shown here is derived from an EMBL/GenBank/DDBJ whole genome shotgun (WGS) entry which is preliminary data.</text>
</comment>
<accession>E4LA67</accession>